<dbReference type="Proteomes" id="UP001324287">
    <property type="component" value="Chromosome"/>
</dbReference>
<feature type="domain" description="SpoVT-AbrB" evidence="3">
    <location>
        <begin position="1"/>
        <end position="44"/>
    </location>
</feature>
<keyword evidence="5" id="KW-1185">Reference proteome</keyword>
<reference evidence="4 5" key="1">
    <citation type="submission" date="2023-12" db="EMBL/GenBank/DDBJ databases">
        <title>Blastococcus brunescens sp. nov., an actonobacterium isolated from sandstone collected in sahara desert.</title>
        <authorList>
            <person name="Gtari M."/>
            <person name="Ghodhbane F."/>
        </authorList>
    </citation>
    <scope>NUCLEOTIDE SEQUENCE [LARGE SCALE GENOMIC DNA]</scope>
    <source>
        <strain evidence="4 5">BMG 8361</strain>
    </source>
</reference>
<dbReference type="EMBL" id="CP141261">
    <property type="protein sequence ID" value="WRL66555.1"/>
    <property type="molecule type" value="Genomic_DNA"/>
</dbReference>
<organism evidence="4 5">
    <name type="scientific">Blastococcus brunescens</name>
    <dbReference type="NCBI Taxonomy" id="1564165"/>
    <lineage>
        <taxon>Bacteria</taxon>
        <taxon>Bacillati</taxon>
        <taxon>Actinomycetota</taxon>
        <taxon>Actinomycetes</taxon>
        <taxon>Geodermatophilales</taxon>
        <taxon>Geodermatophilaceae</taxon>
        <taxon>Blastococcus</taxon>
    </lineage>
</organism>
<feature type="compositionally biased region" description="Basic and acidic residues" evidence="2">
    <location>
        <begin position="65"/>
        <end position="77"/>
    </location>
</feature>
<dbReference type="Pfam" id="PF04014">
    <property type="entry name" value="MazE_antitoxin"/>
    <property type="match status" value="1"/>
</dbReference>
<dbReference type="SUPFAM" id="SSF89447">
    <property type="entry name" value="AbrB/MazE/MraZ-like"/>
    <property type="match status" value="1"/>
</dbReference>
<evidence type="ECO:0000256" key="2">
    <source>
        <dbReference type="SAM" id="MobiDB-lite"/>
    </source>
</evidence>
<evidence type="ECO:0000259" key="3">
    <source>
        <dbReference type="PROSITE" id="PS51740"/>
    </source>
</evidence>
<dbReference type="NCBIfam" id="TIGR01439">
    <property type="entry name" value="lp_hng_hel_AbrB"/>
    <property type="match status" value="1"/>
</dbReference>
<evidence type="ECO:0000256" key="1">
    <source>
        <dbReference type="PROSITE-ProRule" id="PRU01076"/>
    </source>
</evidence>
<accession>A0ABZ1B6Y1</accession>
<sequence>MRTTIDKAGRLVIPKELRERIGLVPGEVDVRVEGATLRVEPLARDRLTERDGRLTVPPSGDALDDDRVQSLRDADQR</sequence>
<dbReference type="PROSITE" id="PS51740">
    <property type="entry name" value="SPOVT_ABRB"/>
    <property type="match status" value="1"/>
</dbReference>
<dbReference type="SMART" id="SM00966">
    <property type="entry name" value="SpoVT_AbrB"/>
    <property type="match status" value="1"/>
</dbReference>
<dbReference type="Gene3D" id="2.10.260.10">
    <property type="match status" value="1"/>
</dbReference>
<feature type="region of interest" description="Disordered" evidence="2">
    <location>
        <begin position="48"/>
        <end position="77"/>
    </location>
</feature>
<gene>
    <name evidence="4" type="ORF">U6N30_14830</name>
</gene>
<dbReference type="InterPro" id="IPR007159">
    <property type="entry name" value="SpoVT-AbrB_dom"/>
</dbReference>
<evidence type="ECO:0000313" key="4">
    <source>
        <dbReference type="EMBL" id="WRL66555.1"/>
    </source>
</evidence>
<dbReference type="InterPro" id="IPR037914">
    <property type="entry name" value="SpoVT-AbrB_sf"/>
</dbReference>
<keyword evidence="1 4" id="KW-0238">DNA-binding</keyword>
<dbReference type="GO" id="GO:0003677">
    <property type="term" value="F:DNA binding"/>
    <property type="evidence" value="ECO:0007669"/>
    <property type="project" value="UniProtKB-KW"/>
</dbReference>
<proteinExistence type="predicted"/>
<name>A0ABZ1B6Y1_9ACTN</name>
<protein>
    <submittedName>
        <fullName evidence="4">AbrB/MazE/SpoVT family DNA-binding domain-containing protein</fullName>
    </submittedName>
</protein>
<evidence type="ECO:0000313" key="5">
    <source>
        <dbReference type="Proteomes" id="UP001324287"/>
    </source>
</evidence>
<dbReference type="RefSeq" id="WP_324277867.1">
    <property type="nucleotide sequence ID" value="NZ_CP141261.1"/>
</dbReference>